<organism evidence="2 3">
    <name type="scientific">Actinoplanes friuliensis DSM 7358</name>
    <dbReference type="NCBI Taxonomy" id="1246995"/>
    <lineage>
        <taxon>Bacteria</taxon>
        <taxon>Bacillati</taxon>
        <taxon>Actinomycetota</taxon>
        <taxon>Actinomycetes</taxon>
        <taxon>Micromonosporales</taxon>
        <taxon>Micromonosporaceae</taxon>
        <taxon>Actinoplanes</taxon>
    </lineage>
</organism>
<sequence>MFRLTVTGIVTGMLLVWFRRSVVAGSLVVAAMVLAMATGDLWVRAEAHGHVHGVADVPAAPVALVLGAEVYPDGNPSPFLAARLEIARQLLAAGKVKAILVSGDHIAWGYNEPGAMFQWLVDRGVPSQRIVLDHAGFDTYDSCARAKEVFGVTSAIVVTQSYHIDRAVALCRRLGVQASGVGDDTVRIYTEPWRNSVVRERGAVVKALADVVSGRDPVFLGPHEPGVGAALASH</sequence>
<dbReference type="InterPro" id="IPR051599">
    <property type="entry name" value="Cell_Envelope_Assoc"/>
</dbReference>
<keyword evidence="3" id="KW-1185">Reference proteome</keyword>
<gene>
    <name evidence="2" type="ORF">AFR_30350</name>
</gene>
<evidence type="ECO:0000259" key="1">
    <source>
        <dbReference type="Pfam" id="PF02698"/>
    </source>
</evidence>
<dbReference type="PATRIC" id="fig|1246995.3.peg.6145"/>
<evidence type="ECO:0000313" key="2">
    <source>
        <dbReference type="EMBL" id="AGZ44330.1"/>
    </source>
</evidence>
<dbReference type="PANTHER" id="PTHR30336">
    <property type="entry name" value="INNER MEMBRANE PROTEIN, PROBABLE PERMEASE"/>
    <property type="match status" value="1"/>
</dbReference>
<dbReference type="PANTHER" id="PTHR30336:SF6">
    <property type="entry name" value="INTEGRAL MEMBRANE PROTEIN"/>
    <property type="match status" value="1"/>
</dbReference>
<protein>
    <recommendedName>
        <fullName evidence="1">DUF218 domain-containing protein</fullName>
    </recommendedName>
</protein>
<dbReference type="CDD" id="cd06259">
    <property type="entry name" value="YdcF-like"/>
    <property type="match status" value="1"/>
</dbReference>
<dbReference type="Pfam" id="PF02698">
    <property type="entry name" value="DUF218"/>
    <property type="match status" value="1"/>
</dbReference>
<reference evidence="2 3" key="1">
    <citation type="journal article" date="2014" name="J. Biotechnol.">
        <title>Complete genome sequence of the actinobacterium Actinoplanes friuliensis HAG 010964, producer of the lipopeptide antibiotic friulimycin.</title>
        <authorList>
            <person name="Ruckert C."/>
            <person name="Szczepanowski R."/>
            <person name="Albersmeier A."/>
            <person name="Goesmann A."/>
            <person name="Fischer N."/>
            <person name="Steinkamper A."/>
            <person name="Puhler A."/>
            <person name="Biener R."/>
            <person name="Schwartz D."/>
            <person name="Kalinowski J."/>
        </authorList>
    </citation>
    <scope>NUCLEOTIDE SEQUENCE [LARGE SCALE GENOMIC DNA]</scope>
    <source>
        <strain evidence="2 3">DSM 7358</strain>
    </source>
</reference>
<dbReference type="GO" id="GO:0005886">
    <property type="term" value="C:plasma membrane"/>
    <property type="evidence" value="ECO:0007669"/>
    <property type="project" value="TreeGrafter"/>
</dbReference>
<evidence type="ECO:0000313" key="3">
    <source>
        <dbReference type="Proteomes" id="UP000017746"/>
    </source>
</evidence>
<dbReference type="KEGG" id="afs:AFR_30350"/>
<name>U5W8L8_9ACTN</name>
<dbReference type="eggNOG" id="COG2949">
    <property type="taxonomic scope" value="Bacteria"/>
</dbReference>
<dbReference type="AlphaFoldDB" id="U5W8L8"/>
<proteinExistence type="predicted"/>
<dbReference type="EMBL" id="CP006272">
    <property type="protein sequence ID" value="AGZ44330.1"/>
    <property type="molecule type" value="Genomic_DNA"/>
</dbReference>
<dbReference type="Proteomes" id="UP000017746">
    <property type="component" value="Chromosome"/>
</dbReference>
<dbReference type="InterPro" id="IPR003848">
    <property type="entry name" value="DUF218"/>
</dbReference>
<feature type="domain" description="DUF218" evidence="1">
    <location>
        <begin position="62"/>
        <end position="178"/>
    </location>
</feature>
<dbReference type="HOGENOM" id="CLU_051474_0_0_11"/>
<dbReference type="STRING" id="1246995.AFR_30350"/>
<accession>U5W8L8</accession>